<protein>
    <submittedName>
        <fullName evidence="4">Transcriptional regulator</fullName>
    </submittedName>
</protein>
<dbReference type="SMART" id="SM00342">
    <property type="entry name" value="HTH_ARAC"/>
    <property type="match status" value="1"/>
</dbReference>
<dbReference type="InterPro" id="IPR009057">
    <property type="entry name" value="Homeodomain-like_sf"/>
</dbReference>
<dbReference type="PROSITE" id="PS01124">
    <property type="entry name" value="HTH_ARAC_FAMILY_2"/>
    <property type="match status" value="1"/>
</dbReference>
<evidence type="ECO:0000313" key="4">
    <source>
        <dbReference type="EMBL" id="BBL04908.1"/>
    </source>
</evidence>
<evidence type="ECO:0000256" key="1">
    <source>
        <dbReference type="ARBA" id="ARBA00023015"/>
    </source>
</evidence>
<sequence>MIELLLSDEQSFSVEDTNLSAFLKRPVRVNGGAVFLCTAGRAVVSVNVEEHAIECDTEVVLLPDMVFMLVEASADFRVIFYASSIQVFDGAMQRLDTECFHYLETHPAIRHRGETARGVKNLYSVVLAASAETENIYRSQIMYLLMRHILLNVCDKVRRNYIRYQEEGAHRKRELYDRFVKLIAEHFIERRDVAFYAGKLCISMSYLASVTRTLTGETPKEMIDKWIVHEIKLMLMFSDLSLQQIADRMHFPDQSYLGRFFKRHTGSSPLAYRNAK</sequence>
<keyword evidence="2" id="KW-0238">DNA-binding</keyword>
<dbReference type="GO" id="GO:0043565">
    <property type="term" value="F:sequence-specific DNA binding"/>
    <property type="evidence" value="ECO:0007669"/>
    <property type="project" value="InterPro"/>
</dbReference>
<dbReference type="Pfam" id="PF12833">
    <property type="entry name" value="HTH_18"/>
    <property type="match status" value="1"/>
</dbReference>
<reference evidence="5" key="1">
    <citation type="submission" date="2019-06" db="EMBL/GenBank/DDBJ databases">
        <title>Alistipes onderdonkii subsp. vulgaris subsp. nov., Alistipes dispar sp. nov. and Alistipes communis sp. nov., isolated from human faeces, and creation of Alistipes onderdonkii subsp. onderdonkii subsp. nov.</title>
        <authorList>
            <person name="Sakamoto M."/>
            <person name="Ikeyama N."/>
            <person name="Ogata Y."/>
            <person name="Suda W."/>
            <person name="Iino T."/>
            <person name="Hattori M."/>
            <person name="Ohkuma M."/>
        </authorList>
    </citation>
    <scope>NUCLEOTIDE SEQUENCE [LARGE SCALE GENOMIC DNA]</scope>
    <source>
        <strain evidence="5">5CBH24</strain>
    </source>
</reference>
<accession>A0A4Y1WXR7</accession>
<name>A0A3D3YLV1_9BACT</name>
<dbReference type="PANTHER" id="PTHR43280:SF32">
    <property type="entry name" value="TRANSCRIPTIONAL REGULATORY PROTEIN"/>
    <property type="match status" value="1"/>
</dbReference>
<dbReference type="STRING" id="1118061.GCA_000311925_00461"/>
<accession>A0A3D3YLV1</accession>
<gene>
    <name evidence="4" type="ORF">A5CBH24_22210</name>
</gene>
<dbReference type="GeneID" id="78342935"/>
<keyword evidence="5" id="KW-1185">Reference proteome</keyword>
<proteinExistence type="predicted"/>
<dbReference type="KEGG" id="acou:A5CBH24_22210"/>
<evidence type="ECO:0000313" key="5">
    <source>
        <dbReference type="Proteomes" id="UP000318946"/>
    </source>
</evidence>
<dbReference type="RefSeq" id="WP_034779388.1">
    <property type="nucleotide sequence ID" value="NZ_AP019735.1"/>
</dbReference>
<accession>A0A4Y1XPK3</accession>
<evidence type="ECO:0000256" key="2">
    <source>
        <dbReference type="ARBA" id="ARBA00023125"/>
    </source>
</evidence>
<dbReference type="PANTHER" id="PTHR43280">
    <property type="entry name" value="ARAC-FAMILY TRANSCRIPTIONAL REGULATOR"/>
    <property type="match status" value="1"/>
</dbReference>
<keyword evidence="1" id="KW-0805">Transcription regulation</keyword>
<dbReference type="SUPFAM" id="SSF46689">
    <property type="entry name" value="Homeodomain-like"/>
    <property type="match status" value="1"/>
</dbReference>
<dbReference type="OrthoDB" id="1372329at2"/>
<evidence type="ECO:0000256" key="3">
    <source>
        <dbReference type="ARBA" id="ARBA00023163"/>
    </source>
</evidence>
<dbReference type="Gene3D" id="1.10.10.60">
    <property type="entry name" value="Homeodomain-like"/>
    <property type="match status" value="1"/>
</dbReference>
<dbReference type="GO" id="GO:0003700">
    <property type="term" value="F:DNA-binding transcription factor activity"/>
    <property type="evidence" value="ECO:0007669"/>
    <property type="project" value="InterPro"/>
</dbReference>
<dbReference type="InterPro" id="IPR018060">
    <property type="entry name" value="HTH_AraC"/>
</dbReference>
<dbReference type="Proteomes" id="UP000318946">
    <property type="component" value="Chromosome"/>
</dbReference>
<dbReference type="AlphaFoldDB" id="A0A3D3YLV1"/>
<dbReference type="EMBL" id="AP019735">
    <property type="protein sequence ID" value="BBL04908.1"/>
    <property type="molecule type" value="Genomic_DNA"/>
</dbReference>
<organism evidence="4 5">
    <name type="scientific">Alistipes communis</name>
    <dbReference type="NCBI Taxonomy" id="2585118"/>
    <lineage>
        <taxon>Bacteria</taxon>
        <taxon>Pseudomonadati</taxon>
        <taxon>Bacteroidota</taxon>
        <taxon>Bacteroidia</taxon>
        <taxon>Bacteroidales</taxon>
        <taxon>Rikenellaceae</taxon>
        <taxon>Alistipes</taxon>
    </lineage>
</organism>
<keyword evidence="3" id="KW-0804">Transcription</keyword>